<protein>
    <submittedName>
        <fullName evidence="1">Uncharacterized protein</fullName>
    </submittedName>
</protein>
<gene>
    <name evidence="1" type="ORF">SMN809_LOCUS25120</name>
</gene>
<dbReference type="Proteomes" id="UP000676336">
    <property type="component" value="Unassembled WGS sequence"/>
</dbReference>
<evidence type="ECO:0000313" key="2">
    <source>
        <dbReference type="Proteomes" id="UP000676336"/>
    </source>
</evidence>
<organism evidence="1 2">
    <name type="scientific">Rotaria magnacalcarata</name>
    <dbReference type="NCBI Taxonomy" id="392030"/>
    <lineage>
        <taxon>Eukaryota</taxon>
        <taxon>Metazoa</taxon>
        <taxon>Spiralia</taxon>
        <taxon>Gnathifera</taxon>
        <taxon>Rotifera</taxon>
        <taxon>Eurotatoria</taxon>
        <taxon>Bdelloidea</taxon>
        <taxon>Philodinida</taxon>
        <taxon>Philodinidae</taxon>
        <taxon>Rotaria</taxon>
    </lineage>
</organism>
<evidence type="ECO:0000313" key="1">
    <source>
        <dbReference type="EMBL" id="CAF4277668.1"/>
    </source>
</evidence>
<dbReference type="EMBL" id="CAJOBI010031942">
    <property type="protein sequence ID" value="CAF4277668.1"/>
    <property type="molecule type" value="Genomic_DNA"/>
</dbReference>
<proteinExistence type="predicted"/>
<accession>A0A8S2T923</accession>
<comment type="caution">
    <text evidence="1">The sequence shown here is derived from an EMBL/GenBank/DDBJ whole genome shotgun (WGS) entry which is preliminary data.</text>
</comment>
<dbReference type="AlphaFoldDB" id="A0A8S2T923"/>
<sequence length="75" mass="8422">MANKSCRLPDGSYRLQKKGYEEVHVPALKPSALDPGEVLYPIANLPKYAQPAFESYKVLNRIQSRMVKAALESDE</sequence>
<name>A0A8S2T923_9BILA</name>
<feature type="non-terminal residue" evidence="1">
    <location>
        <position position="1"/>
    </location>
</feature>
<reference evidence="1" key="1">
    <citation type="submission" date="2021-02" db="EMBL/GenBank/DDBJ databases">
        <authorList>
            <person name="Nowell W R."/>
        </authorList>
    </citation>
    <scope>NUCLEOTIDE SEQUENCE</scope>
</reference>